<feature type="region of interest" description="Disordered" evidence="1">
    <location>
        <begin position="277"/>
        <end position="334"/>
    </location>
</feature>
<evidence type="ECO:0000256" key="1">
    <source>
        <dbReference type="SAM" id="MobiDB-lite"/>
    </source>
</evidence>
<dbReference type="STRING" id="1230905.A0A1G4J294"/>
<feature type="compositionally biased region" description="Acidic residues" evidence="1">
    <location>
        <begin position="45"/>
        <end position="63"/>
    </location>
</feature>
<dbReference type="GO" id="GO:0005730">
    <property type="term" value="C:nucleolus"/>
    <property type="evidence" value="ECO:0007669"/>
    <property type="project" value="TreeGrafter"/>
</dbReference>
<feature type="compositionally biased region" description="Basic and acidic residues" evidence="1">
    <location>
        <begin position="79"/>
        <end position="88"/>
    </location>
</feature>
<sequence>MATDKELSKQLEAQRKAFEAQFGSLESMGFEDRTKIDNLGSEKSEDSEDGDNGEGESENESDSNWDSFEGFSDDEIQQSDEKFQERKPKVIKFQDPTDSYAPPTKQEQRLVRSGRAPKSALAESRAAQMAESKRVDSEDMDTEAENLKNDLELQRFLKESHLLSAFRSGSSGADLTMKTIDSAEYHDDALQGKARARTLEMRLNNLSATNGQNRKLEKVPMHVRKGMVNKHVKKIAKFEEDAREGGIVLSRVKKGEFRKIGATYHKDIERRIGQSIAMKESQRSAKRHRGPKIHSIGRSTRNGLVISQEEIRRINGTSSSGKSRGKVNGKPRRK</sequence>
<gene>
    <name evidence="2" type="ORF">LAMI_0C04720G</name>
</gene>
<protein>
    <submittedName>
        <fullName evidence="2">LAMI_0C04720g1_1</fullName>
    </submittedName>
</protein>
<dbReference type="InterPro" id="IPR053030">
    <property type="entry name" value="Ribosomal_biogenesis_FAF1-like"/>
</dbReference>
<dbReference type="EMBL" id="LT598466">
    <property type="protein sequence ID" value="SCU83796.1"/>
    <property type="molecule type" value="Genomic_DNA"/>
</dbReference>
<evidence type="ECO:0000313" key="3">
    <source>
        <dbReference type="Proteomes" id="UP000191024"/>
    </source>
</evidence>
<feature type="compositionally biased region" description="Basic residues" evidence="1">
    <location>
        <begin position="323"/>
        <end position="334"/>
    </location>
</feature>
<feature type="region of interest" description="Disordered" evidence="1">
    <location>
        <begin position="21"/>
        <end position="143"/>
    </location>
</feature>
<dbReference type="PANTHER" id="PTHR28096:SF1">
    <property type="entry name" value="PROTEIN FAF1"/>
    <property type="match status" value="1"/>
</dbReference>
<dbReference type="OrthoDB" id="5556956at2759"/>
<organism evidence="2 3">
    <name type="scientific">Lachancea mirantina</name>
    <dbReference type="NCBI Taxonomy" id="1230905"/>
    <lineage>
        <taxon>Eukaryota</taxon>
        <taxon>Fungi</taxon>
        <taxon>Dikarya</taxon>
        <taxon>Ascomycota</taxon>
        <taxon>Saccharomycotina</taxon>
        <taxon>Saccharomycetes</taxon>
        <taxon>Saccharomycetales</taxon>
        <taxon>Saccharomycetaceae</taxon>
        <taxon>Lachancea</taxon>
    </lineage>
</organism>
<dbReference type="PANTHER" id="PTHR28096">
    <property type="entry name" value="PROTEIN FAF1"/>
    <property type="match status" value="1"/>
</dbReference>
<dbReference type="GO" id="GO:0000462">
    <property type="term" value="P:maturation of SSU-rRNA from tricistronic rRNA transcript (SSU-rRNA, 5.8S rRNA, LSU-rRNA)"/>
    <property type="evidence" value="ECO:0007669"/>
    <property type="project" value="TreeGrafter"/>
</dbReference>
<evidence type="ECO:0000313" key="2">
    <source>
        <dbReference type="EMBL" id="SCU83796.1"/>
    </source>
</evidence>
<dbReference type="Proteomes" id="UP000191024">
    <property type="component" value="Chromosome C"/>
</dbReference>
<feature type="compositionally biased region" description="Basic and acidic residues" evidence="1">
    <location>
        <begin position="30"/>
        <end position="44"/>
    </location>
</feature>
<name>A0A1G4J294_9SACH</name>
<accession>A0A1G4J294</accession>
<proteinExistence type="predicted"/>
<keyword evidence="3" id="KW-1185">Reference proteome</keyword>
<dbReference type="AlphaFoldDB" id="A0A1G4J294"/>
<reference evidence="3" key="1">
    <citation type="submission" date="2016-03" db="EMBL/GenBank/DDBJ databases">
        <authorList>
            <person name="Devillers H."/>
        </authorList>
    </citation>
    <scope>NUCLEOTIDE SEQUENCE [LARGE SCALE GENOMIC DNA]</scope>
</reference>